<dbReference type="Gene3D" id="1.10.8.1180">
    <property type="match status" value="1"/>
</dbReference>
<evidence type="ECO:0000259" key="1">
    <source>
        <dbReference type="Pfam" id="PF17948"/>
    </source>
</evidence>
<proteinExistence type="predicted"/>
<dbReference type="AlphaFoldDB" id="A0AA41WZ08"/>
<dbReference type="EMBL" id="JANATA010000010">
    <property type="protein sequence ID" value="MCP3428715.1"/>
    <property type="molecule type" value="Genomic_DNA"/>
</dbReference>
<dbReference type="Pfam" id="PF17948">
    <property type="entry name" value="DnaT"/>
    <property type="match status" value="1"/>
</dbReference>
<keyword evidence="3" id="KW-1185">Reference proteome</keyword>
<dbReference type="Proteomes" id="UP001165413">
    <property type="component" value="Unassembled WGS sequence"/>
</dbReference>
<feature type="domain" description="DnaT DNA-binding" evidence="1">
    <location>
        <begin position="114"/>
        <end position="184"/>
    </location>
</feature>
<comment type="caution">
    <text evidence="2">The sequence shown here is derived from an EMBL/GenBank/DDBJ whole genome shotgun (WGS) entry which is preliminary data.</text>
</comment>
<dbReference type="InterPro" id="IPR040480">
    <property type="entry name" value="DnaT_DNA_bind"/>
</dbReference>
<protein>
    <submittedName>
        <fullName evidence="2">DnaT-like ssDNA-binding domain-containing protein</fullName>
    </submittedName>
</protein>
<organism evidence="2 3">
    <name type="scientific">Opacimonas viscosa</name>
    <dbReference type="NCBI Taxonomy" id="2961944"/>
    <lineage>
        <taxon>Bacteria</taxon>
        <taxon>Pseudomonadati</taxon>
        <taxon>Pseudomonadota</taxon>
        <taxon>Gammaproteobacteria</taxon>
        <taxon>Alteromonadales</taxon>
        <taxon>Alteromonadaceae</taxon>
        <taxon>Opacimonas</taxon>
    </lineage>
</organism>
<name>A0AA41WZ08_9ALTE</name>
<evidence type="ECO:0000313" key="3">
    <source>
        <dbReference type="Proteomes" id="UP001165413"/>
    </source>
</evidence>
<dbReference type="RefSeq" id="WP_254100254.1">
    <property type="nucleotide sequence ID" value="NZ_JANATA010000010.1"/>
</dbReference>
<sequence length="221" mass="24992">MLQINQAELDILKSFISNEAKVLYVLGLRKDANTTTGASAPINYKELCPLVSTKDVLIKQGRQINSLVRELRDVGLISFAEHIDLKHTLQGKTVNLPLMIVSDDTYMKLHNSTQAMTIDWLPDPKLYDELAQLIGLVDKTYTKEMVGDFVAYWLGRPHNQFTLFQWTQKFVLQRKQQLIRHTQATTAVTRVGLQTKVAEASVETDAKTKALVAKYKTKTGE</sequence>
<reference evidence="2" key="1">
    <citation type="submission" date="2022-07" db="EMBL/GenBank/DDBJ databases">
        <title>Characterization of the Novel Bacterium Alteromonas immobilis LMIT006 and Alteromonas gregis LMIT007.</title>
        <authorList>
            <person name="Lin X."/>
        </authorList>
    </citation>
    <scope>NUCLEOTIDE SEQUENCE</scope>
    <source>
        <strain evidence="2">LMIT007</strain>
    </source>
</reference>
<gene>
    <name evidence="2" type="ORF">NLF92_07125</name>
</gene>
<evidence type="ECO:0000313" key="2">
    <source>
        <dbReference type="EMBL" id="MCP3428715.1"/>
    </source>
</evidence>
<accession>A0AA41WZ08</accession>